<dbReference type="Proteomes" id="UP000509568">
    <property type="component" value="Chromosome"/>
</dbReference>
<dbReference type="PANTHER" id="PTHR43300">
    <property type="entry name" value="ACETYLTRANSFERASE"/>
    <property type="match status" value="1"/>
</dbReference>
<dbReference type="AlphaFoldDB" id="A0A7D5HD79"/>
<comment type="similarity">
    <text evidence="1">Belongs to the transferase hexapeptide repeat family.</text>
</comment>
<name>A0A7D5HD79_9PSED</name>
<sequence>MNLFEKLRTRKQLKQVRTLEKLQRGQAKLQLRYPKYEIGAASYGKPEVVEFGDDTTFRVGAYSSIAEEVTVLLGGGHRTDWVTCFPFPAFVDGLEDAGDYKPTKGDVVIGSDCWICRGVMILSGVTIGHGAVVGAGAVVTRDVPPYAVVGGNPCRFIRWRFEEDVRERLLASAWWDWPYEEVKAAARHLCSNDIEAFLALAEARNSKPR</sequence>
<protein>
    <submittedName>
        <fullName evidence="2">CatB-related O-acetyltransferase</fullName>
    </submittedName>
</protein>
<evidence type="ECO:0000313" key="2">
    <source>
        <dbReference type="EMBL" id="QKZ02586.1"/>
    </source>
</evidence>
<proteinExistence type="inferred from homology"/>
<dbReference type="InterPro" id="IPR001451">
    <property type="entry name" value="Hexapep"/>
</dbReference>
<dbReference type="SUPFAM" id="SSF51161">
    <property type="entry name" value="Trimeric LpxA-like enzymes"/>
    <property type="match status" value="1"/>
</dbReference>
<keyword evidence="3" id="KW-1185">Reference proteome</keyword>
<reference evidence="2 3" key="1">
    <citation type="submission" date="2020-06" db="EMBL/GenBank/DDBJ databases">
        <title>Pseudomonas eucalypticola sp. nov., an endophyte of Eucalyptus dunnii leaves with biocontrol ability of eucalyptus leaf blight.</title>
        <authorList>
            <person name="Liu Y."/>
            <person name="Song Z."/>
            <person name="Zeng H."/>
            <person name="Lu M."/>
            <person name="Wang X."/>
            <person name="Lian X."/>
            <person name="Zhang Q."/>
        </authorList>
    </citation>
    <scope>NUCLEOTIDE SEQUENCE [LARGE SCALE GENOMIC DNA]</scope>
    <source>
        <strain evidence="2 3">NP-1</strain>
    </source>
</reference>
<dbReference type="InterPro" id="IPR011004">
    <property type="entry name" value="Trimer_LpxA-like_sf"/>
</dbReference>
<accession>A0A7D5HD79</accession>
<dbReference type="Gene3D" id="2.160.10.10">
    <property type="entry name" value="Hexapeptide repeat proteins"/>
    <property type="match status" value="1"/>
</dbReference>
<dbReference type="InterPro" id="IPR050179">
    <property type="entry name" value="Trans_hexapeptide_repeat"/>
</dbReference>
<dbReference type="Pfam" id="PF00132">
    <property type="entry name" value="Hexapep"/>
    <property type="match status" value="1"/>
</dbReference>
<evidence type="ECO:0000256" key="1">
    <source>
        <dbReference type="ARBA" id="ARBA00007274"/>
    </source>
</evidence>
<dbReference type="CDD" id="cd03349">
    <property type="entry name" value="LbH_XAT"/>
    <property type="match status" value="1"/>
</dbReference>
<dbReference type="GO" id="GO:0016740">
    <property type="term" value="F:transferase activity"/>
    <property type="evidence" value="ECO:0007669"/>
    <property type="project" value="UniProtKB-KW"/>
</dbReference>
<dbReference type="PANTHER" id="PTHR43300:SF11">
    <property type="entry name" value="ACETYLTRANSFERASE RV3034C-RELATED"/>
    <property type="match status" value="1"/>
</dbReference>
<evidence type="ECO:0000313" key="3">
    <source>
        <dbReference type="Proteomes" id="UP000509568"/>
    </source>
</evidence>
<gene>
    <name evidence="2" type="ORF">HWQ56_01760</name>
</gene>
<dbReference type="KEGG" id="pez:HWQ56_01760"/>
<dbReference type="RefSeq" id="WP_158156215.1">
    <property type="nucleotide sequence ID" value="NZ_CP056030.1"/>
</dbReference>
<keyword evidence="2" id="KW-0808">Transferase</keyword>
<organism evidence="2 3">
    <name type="scientific">Pseudomonas eucalypticola</name>
    <dbReference type="NCBI Taxonomy" id="2599595"/>
    <lineage>
        <taxon>Bacteria</taxon>
        <taxon>Pseudomonadati</taxon>
        <taxon>Pseudomonadota</taxon>
        <taxon>Gammaproteobacteria</taxon>
        <taxon>Pseudomonadales</taxon>
        <taxon>Pseudomonadaceae</taxon>
        <taxon>Pseudomonas</taxon>
    </lineage>
</organism>
<dbReference type="EMBL" id="CP056030">
    <property type="protein sequence ID" value="QKZ02586.1"/>
    <property type="molecule type" value="Genomic_DNA"/>
</dbReference>